<proteinExistence type="predicted"/>
<dbReference type="CDD" id="cd02440">
    <property type="entry name" value="AdoMet_MTases"/>
    <property type="match status" value="1"/>
</dbReference>
<keyword evidence="3" id="KW-0689">Ribosomal protein</keyword>
<dbReference type="EC" id="2.1.1.-" evidence="3"/>
<dbReference type="GO" id="GO:0008276">
    <property type="term" value="F:protein methyltransferase activity"/>
    <property type="evidence" value="ECO:0007669"/>
    <property type="project" value="TreeGrafter"/>
</dbReference>
<dbReference type="InterPro" id="IPR050078">
    <property type="entry name" value="Ribosomal_L11_MeTrfase_PrmA"/>
</dbReference>
<dbReference type="Gene3D" id="3.40.50.150">
    <property type="entry name" value="Vaccinia Virus protein VP39"/>
    <property type="match status" value="1"/>
</dbReference>
<evidence type="ECO:0000313" key="3">
    <source>
        <dbReference type="EMBL" id="AFS78540.1"/>
    </source>
</evidence>
<dbReference type="Proteomes" id="UP000006094">
    <property type="component" value="Chromosome"/>
</dbReference>
<dbReference type="SUPFAM" id="SSF53335">
    <property type="entry name" value="S-adenosyl-L-methionine-dependent methyltransferases"/>
    <property type="match status" value="1"/>
</dbReference>
<dbReference type="GO" id="GO:0005840">
    <property type="term" value="C:ribosome"/>
    <property type="evidence" value="ECO:0007669"/>
    <property type="project" value="UniProtKB-KW"/>
</dbReference>
<evidence type="ECO:0000256" key="2">
    <source>
        <dbReference type="ARBA" id="ARBA00022679"/>
    </source>
</evidence>
<dbReference type="HOGENOM" id="CLU_049382_0_0_9"/>
<reference evidence="3 4" key="1">
    <citation type="journal article" date="2012" name="PLoS ONE">
        <title>The purine-utilizing bacterium Clostridium acidurici 9a: a genome-guided metabolic reconsideration.</title>
        <authorList>
            <person name="Hartwich K."/>
            <person name="Poehlein A."/>
            <person name="Daniel R."/>
        </authorList>
    </citation>
    <scope>NUCLEOTIDE SEQUENCE [LARGE SCALE GENOMIC DNA]</scope>
    <source>
        <strain evidence="4">ATCC 7906 / DSM 604 / BCRC 14475 / CIP 104303 / KCTC 5404 / NCIMB 10678 / 9a</strain>
    </source>
</reference>
<dbReference type="InterPro" id="IPR029063">
    <property type="entry name" value="SAM-dependent_MTases_sf"/>
</dbReference>
<dbReference type="RefSeq" id="WP_014967676.1">
    <property type="nucleotide sequence ID" value="NC_018664.1"/>
</dbReference>
<dbReference type="EMBL" id="CP003326">
    <property type="protein sequence ID" value="AFS78540.1"/>
    <property type="molecule type" value="Genomic_DNA"/>
</dbReference>
<evidence type="ECO:0000256" key="1">
    <source>
        <dbReference type="ARBA" id="ARBA00022603"/>
    </source>
</evidence>
<sequence>MYEISIKCPLSIVDDNIEKLQINEIYNVYYNSPIVIVTDEYGYDYKEKSGELVDLVIVVDSDDKDLVDSQVILIKDILDLNIDELKVKKSDPIDFEPKIEAIDLNNGWIIGHPNDCKNEDNNNKINFVHKGAFGSGLHETTQDCLRYILKEDFSNKTVLDIGTGSGILSIAASIKGASKVTSIDIRDVRDEIEFNASLNDLNNIEIIVGDVIEEDIKIDNIYDYVFINIGGQETQSMMEFIDSKLSKNGKLLVSGLVSWSFDKVISFIESHGYKLNDHCTSNEWCTAWVIKNS</sequence>
<name>K0B0U5_GOTA9</name>
<dbReference type="OrthoDB" id="1888493at2"/>
<accession>K0B0U5</accession>
<dbReference type="Pfam" id="PF06325">
    <property type="entry name" value="PrmA"/>
    <property type="match status" value="1"/>
</dbReference>
<organism evidence="3 4">
    <name type="scientific">Gottschalkia acidurici (strain ATCC 7906 / DSM 604 / BCRC 14475 / CIP 104303 / KCTC 5404 / NCIMB 10678 / 9a)</name>
    <name type="common">Clostridium acidurici</name>
    <dbReference type="NCBI Taxonomy" id="1128398"/>
    <lineage>
        <taxon>Bacteria</taxon>
        <taxon>Bacillati</taxon>
        <taxon>Bacillota</taxon>
        <taxon>Tissierellia</taxon>
        <taxon>Tissierellales</taxon>
        <taxon>Gottschalkiaceae</taxon>
        <taxon>Gottschalkia</taxon>
    </lineage>
</organism>
<dbReference type="PANTHER" id="PTHR43648">
    <property type="entry name" value="ELECTRON TRANSFER FLAVOPROTEIN BETA SUBUNIT LYSINE METHYLTRANSFERASE"/>
    <property type="match status" value="1"/>
</dbReference>
<dbReference type="PANTHER" id="PTHR43648:SF1">
    <property type="entry name" value="ELECTRON TRANSFER FLAVOPROTEIN BETA SUBUNIT LYSINE METHYLTRANSFERASE"/>
    <property type="match status" value="1"/>
</dbReference>
<dbReference type="PATRIC" id="fig|1128398.3.peg.1567"/>
<keyword evidence="2 3" id="KW-0808">Transferase</keyword>
<gene>
    <name evidence="3" type="primary">prmA1</name>
    <name evidence="3" type="ordered locus">Curi_c15310</name>
</gene>
<dbReference type="STRING" id="1128398.Curi_c15310"/>
<dbReference type="AlphaFoldDB" id="K0B0U5"/>
<protein>
    <submittedName>
        <fullName evidence="3">Ribosomal protein L11 methyltransferase PrmA</fullName>
        <ecNumber evidence="3">2.1.1.-</ecNumber>
    </submittedName>
</protein>
<evidence type="ECO:0000313" key="4">
    <source>
        <dbReference type="Proteomes" id="UP000006094"/>
    </source>
</evidence>
<keyword evidence="3" id="KW-0687">Ribonucleoprotein</keyword>
<dbReference type="KEGG" id="cad:Curi_c15310"/>
<dbReference type="GO" id="GO:0032259">
    <property type="term" value="P:methylation"/>
    <property type="evidence" value="ECO:0007669"/>
    <property type="project" value="UniProtKB-KW"/>
</dbReference>
<keyword evidence="4" id="KW-1185">Reference proteome</keyword>
<keyword evidence="1 3" id="KW-0489">Methyltransferase</keyword>
<dbReference type="eggNOG" id="COG2264">
    <property type="taxonomic scope" value="Bacteria"/>
</dbReference>